<reference evidence="7" key="1">
    <citation type="submission" date="2021-03" db="EMBL/GenBank/DDBJ databases">
        <authorList>
            <person name="Li Z."/>
            <person name="Yang C."/>
        </authorList>
    </citation>
    <scope>NUCLEOTIDE SEQUENCE</scope>
    <source>
        <strain evidence="7">Dzin_1.0</strain>
        <tissue evidence="7">Leaf</tissue>
    </source>
</reference>
<dbReference type="Proteomes" id="UP001085076">
    <property type="component" value="Miscellaneous, Linkage group lg10"/>
</dbReference>
<comment type="caution">
    <text evidence="7">The sequence shown here is derived from an EMBL/GenBank/DDBJ whole genome shotgun (WGS) entry which is preliminary data.</text>
</comment>
<dbReference type="EMBL" id="JAGGNH010000010">
    <property type="protein sequence ID" value="KAJ0961918.1"/>
    <property type="molecule type" value="Genomic_DNA"/>
</dbReference>
<dbReference type="AlphaFoldDB" id="A0A9D5BWB8"/>
<comment type="similarity">
    <text evidence="1 5">Belongs to the iron/ascorbate-dependent oxidoreductase family.</text>
</comment>
<dbReference type="Pfam" id="PF14226">
    <property type="entry name" value="DIOX_N"/>
    <property type="match status" value="1"/>
</dbReference>
<dbReference type="SUPFAM" id="SSF51197">
    <property type="entry name" value="Clavaminate synthase-like"/>
    <property type="match status" value="1"/>
</dbReference>
<name>A0A9D5BWB8_9LILI</name>
<evidence type="ECO:0000256" key="4">
    <source>
        <dbReference type="ARBA" id="ARBA00023004"/>
    </source>
</evidence>
<protein>
    <recommendedName>
        <fullName evidence="6">Fe2OG dioxygenase domain-containing protein</fullName>
    </recommendedName>
</protein>
<dbReference type="InterPro" id="IPR005123">
    <property type="entry name" value="Oxoglu/Fe-dep_dioxygenase_dom"/>
</dbReference>
<dbReference type="Gene3D" id="2.60.120.330">
    <property type="entry name" value="B-lactam Antibiotic, Isopenicillin N Synthase, Chain"/>
    <property type="match status" value="1"/>
</dbReference>
<evidence type="ECO:0000256" key="2">
    <source>
        <dbReference type="ARBA" id="ARBA00022723"/>
    </source>
</evidence>
<dbReference type="InterPro" id="IPR026992">
    <property type="entry name" value="DIOX_N"/>
</dbReference>
<dbReference type="InterPro" id="IPR044861">
    <property type="entry name" value="IPNS-like_FE2OG_OXY"/>
</dbReference>
<keyword evidence="4 5" id="KW-0408">Iron</keyword>
<evidence type="ECO:0000256" key="1">
    <source>
        <dbReference type="ARBA" id="ARBA00008056"/>
    </source>
</evidence>
<feature type="domain" description="Fe2OG dioxygenase" evidence="6">
    <location>
        <begin position="166"/>
        <end position="271"/>
    </location>
</feature>
<keyword evidence="2 5" id="KW-0479">Metal-binding</keyword>
<dbReference type="OrthoDB" id="288590at2759"/>
<dbReference type="InterPro" id="IPR027443">
    <property type="entry name" value="IPNS-like_sf"/>
</dbReference>
<keyword evidence="8" id="KW-1185">Reference proteome</keyword>
<dbReference type="PRINTS" id="PR00682">
    <property type="entry name" value="IPNSYNTHASE"/>
</dbReference>
<proteinExistence type="inferred from homology"/>
<dbReference type="PROSITE" id="PS51471">
    <property type="entry name" value="FE2OG_OXY"/>
    <property type="match status" value="1"/>
</dbReference>
<sequence length="308" mass="34859">MAADLKLPLIDLASPDRPATAKSIRQACVDHGFFYLVNHGIEESFLQQAFHESRRFFALPQDEKMKLKKRMDNRGYNPLLSETLDSSLEVRGDLHEDIFLTCAKVRYSYFDANQWPEEELLPRWRTTMESYYEKMLSVGKNLISLMALALGLDDLFFEKIGAMHETLAYIRLLHYPGITLDASSRLGASAHSDFGMATLLLTDGVPGLQICRDKDRHPQLWEDVPHVSGALIVNVGDLLERWTNCLFRSTMHRVLATEQERHSTGILIVQLSAWNVVAVRKIPQGIIPLPSLPLVSISETALPPSYLQ</sequence>
<evidence type="ECO:0000256" key="3">
    <source>
        <dbReference type="ARBA" id="ARBA00023002"/>
    </source>
</evidence>
<dbReference type="GO" id="GO:0046872">
    <property type="term" value="F:metal ion binding"/>
    <property type="evidence" value="ECO:0007669"/>
    <property type="project" value="UniProtKB-KW"/>
</dbReference>
<keyword evidence="3 5" id="KW-0560">Oxidoreductase</keyword>
<gene>
    <name evidence="7" type="ORF">J5N97_029746</name>
</gene>
<evidence type="ECO:0000313" key="8">
    <source>
        <dbReference type="Proteomes" id="UP001085076"/>
    </source>
</evidence>
<organism evidence="7 8">
    <name type="scientific">Dioscorea zingiberensis</name>
    <dbReference type="NCBI Taxonomy" id="325984"/>
    <lineage>
        <taxon>Eukaryota</taxon>
        <taxon>Viridiplantae</taxon>
        <taxon>Streptophyta</taxon>
        <taxon>Embryophyta</taxon>
        <taxon>Tracheophyta</taxon>
        <taxon>Spermatophyta</taxon>
        <taxon>Magnoliopsida</taxon>
        <taxon>Liliopsida</taxon>
        <taxon>Dioscoreales</taxon>
        <taxon>Dioscoreaceae</taxon>
        <taxon>Dioscorea</taxon>
    </lineage>
</organism>
<evidence type="ECO:0000256" key="5">
    <source>
        <dbReference type="RuleBase" id="RU003682"/>
    </source>
</evidence>
<dbReference type="PANTHER" id="PTHR10209:SF590">
    <property type="entry name" value="2-OXOGLUTARATE (2OG) AND FE(II)-DEPENDENT OXYGENASE SUPERFAMILY PROTEIN"/>
    <property type="match status" value="1"/>
</dbReference>
<dbReference type="Pfam" id="PF03171">
    <property type="entry name" value="2OG-FeII_Oxy"/>
    <property type="match status" value="1"/>
</dbReference>
<dbReference type="GO" id="GO:0051213">
    <property type="term" value="F:dioxygenase activity"/>
    <property type="evidence" value="ECO:0007669"/>
    <property type="project" value="UniProtKB-ARBA"/>
</dbReference>
<accession>A0A9D5BWB8</accession>
<reference evidence="7" key="2">
    <citation type="journal article" date="2022" name="Hortic Res">
        <title>The genome of Dioscorea zingiberensis sheds light on the biosynthesis, origin and evolution of the medicinally important diosgenin saponins.</title>
        <authorList>
            <person name="Li Y."/>
            <person name="Tan C."/>
            <person name="Li Z."/>
            <person name="Guo J."/>
            <person name="Li S."/>
            <person name="Chen X."/>
            <person name="Wang C."/>
            <person name="Dai X."/>
            <person name="Yang H."/>
            <person name="Song W."/>
            <person name="Hou L."/>
            <person name="Xu J."/>
            <person name="Tong Z."/>
            <person name="Xu A."/>
            <person name="Yuan X."/>
            <person name="Wang W."/>
            <person name="Yang Q."/>
            <person name="Chen L."/>
            <person name="Sun Z."/>
            <person name="Wang K."/>
            <person name="Pan B."/>
            <person name="Chen J."/>
            <person name="Bao Y."/>
            <person name="Liu F."/>
            <person name="Qi X."/>
            <person name="Gang D.R."/>
            <person name="Wen J."/>
            <person name="Li J."/>
        </authorList>
    </citation>
    <scope>NUCLEOTIDE SEQUENCE</scope>
    <source>
        <strain evidence="7">Dzin_1.0</strain>
    </source>
</reference>
<evidence type="ECO:0000313" key="7">
    <source>
        <dbReference type="EMBL" id="KAJ0961918.1"/>
    </source>
</evidence>
<evidence type="ECO:0000259" key="6">
    <source>
        <dbReference type="PROSITE" id="PS51471"/>
    </source>
</evidence>
<dbReference type="PANTHER" id="PTHR10209">
    <property type="entry name" value="OXIDOREDUCTASE, 2OG-FE II OXYGENASE FAMILY PROTEIN"/>
    <property type="match status" value="1"/>
</dbReference>